<dbReference type="InterPro" id="IPR051393">
    <property type="entry name" value="ABC_transporter_permease"/>
</dbReference>
<keyword evidence="2 7" id="KW-0813">Transport</keyword>
<evidence type="ECO:0000313" key="9">
    <source>
        <dbReference type="EMBL" id="SET28825.1"/>
    </source>
</evidence>
<dbReference type="InterPro" id="IPR000515">
    <property type="entry name" value="MetI-like"/>
</dbReference>
<dbReference type="PROSITE" id="PS50928">
    <property type="entry name" value="ABC_TM1"/>
    <property type="match status" value="1"/>
</dbReference>
<dbReference type="CDD" id="cd06261">
    <property type="entry name" value="TM_PBP2"/>
    <property type="match status" value="1"/>
</dbReference>
<evidence type="ECO:0000256" key="6">
    <source>
        <dbReference type="ARBA" id="ARBA00023136"/>
    </source>
</evidence>
<name>A0A1I0DB77_9FIRM</name>
<dbReference type="Pfam" id="PF00528">
    <property type="entry name" value="BPD_transp_1"/>
    <property type="match status" value="1"/>
</dbReference>
<dbReference type="EMBL" id="FOIM01000004">
    <property type="protein sequence ID" value="SET28825.1"/>
    <property type="molecule type" value="Genomic_DNA"/>
</dbReference>
<dbReference type="Proteomes" id="UP000198508">
    <property type="component" value="Unassembled WGS sequence"/>
</dbReference>
<keyword evidence="9" id="KW-0762">Sugar transport</keyword>
<proteinExistence type="inferred from homology"/>
<accession>A0A1I0DB77</accession>
<dbReference type="InterPro" id="IPR035906">
    <property type="entry name" value="MetI-like_sf"/>
</dbReference>
<feature type="domain" description="ABC transmembrane type-1" evidence="8">
    <location>
        <begin position="81"/>
        <end position="294"/>
    </location>
</feature>
<keyword evidence="10" id="KW-1185">Reference proteome</keyword>
<comment type="subcellular location">
    <subcellularLocation>
        <location evidence="1 7">Cell membrane</location>
        <topology evidence="1 7">Multi-pass membrane protein</topology>
    </subcellularLocation>
</comment>
<dbReference type="PANTHER" id="PTHR30193:SF1">
    <property type="entry name" value="ABC TRANSPORTER PERMEASE PROTEIN YESP-RELATED"/>
    <property type="match status" value="1"/>
</dbReference>
<dbReference type="GO" id="GO:0005886">
    <property type="term" value="C:plasma membrane"/>
    <property type="evidence" value="ECO:0007669"/>
    <property type="project" value="UniProtKB-SubCell"/>
</dbReference>
<dbReference type="Gene3D" id="1.10.3720.10">
    <property type="entry name" value="MetI-like"/>
    <property type="match status" value="1"/>
</dbReference>
<feature type="transmembrane region" description="Helical" evidence="7">
    <location>
        <begin position="85"/>
        <end position="106"/>
    </location>
</feature>
<feature type="transmembrane region" description="Helical" evidence="7">
    <location>
        <begin position="169"/>
        <end position="192"/>
    </location>
</feature>
<dbReference type="SUPFAM" id="SSF161098">
    <property type="entry name" value="MetI-like"/>
    <property type="match status" value="1"/>
</dbReference>
<evidence type="ECO:0000256" key="7">
    <source>
        <dbReference type="RuleBase" id="RU363032"/>
    </source>
</evidence>
<evidence type="ECO:0000313" key="10">
    <source>
        <dbReference type="Proteomes" id="UP000198508"/>
    </source>
</evidence>
<gene>
    <name evidence="9" type="ORF">SAMN05216313_10464</name>
</gene>
<evidence type="ECO:0000256" key="5">
    <source>
        <dbReference type="ARBA" id="ARBA00022989"/>
    </source>
</evidence>
<keyword evidence="6 7" id="KW-0472">Membrane</keyword>
<keyword evidence="5 7" id="KW-1133">Transmembrane helix</keyword>
<dbReference type="STRING" id="460384.SAMN05216313_10464"/>
<keyword evidence="3" id="KW-1003">Cell membrane</keyword>
<dbReference type="RefSeq" id="WP_092361260.1">
    <property type="nucleotide sequence ID" value="NZ_CABJCG010000008.1"/>
</dbReference>
<protein>
    <submittedName>
        <fullName evidence="9">Multiple sugar transport system permease protein</fullName>
    </submittedName>
</protein>
<feature type="transmembrane region" description="Helical" evidence="7">
    <location>
        <begin position="21"/>
        <end position="51"/>
    </location>
</feature>
<sequence>MLPAKTRGGSKGFYNRHRNNIEGYAFISLFIVGFVLFTVVPIVTSLFLSFADYDVLSPPKFVGLKNYIRMFTDDKQFYTSFGVTIFYVLVSVPLRLMFALAVALLLQRTTKLTTFYRAAYYLPTIIGNSIAIAVVWRRMFSADGLFNAIVNQIFNTNIQISWIGGEHTAVWTLVLLAIWQYGSSMLIFLSGLKQIPTSLLEAAEIDGAGKIQKFFKVTLPMLTPVVFFNVVMQLINGFMTFTQSFVITQGQPMDKTLFATVYIYRSSFTYYRMGYGCAMAWVLLLFVAIITILLFKSSGTWVFNQADGK</sequence>
<evidence type="ECO:0000256" key="4">
    <source>
        <dbReference type="ARBA" id="ARBA00022692"/>
    </source>
</evidence>
<evidence type="ECO:0000256" key="3">
    <source>
        <dbReference type="ARBA" id="ARBA00022475"/>
    </source>
</evidence>
<dbReference type="PANTHER" id="PTHR30193">
    <property type="entry name" value="ABC TRANSPORTER PERMEASE PROTEIN"/>
    <property type="match status" value="1"/>
</dbReference>
<evidence type="ECO:0000256" key="1">
    <source>
        <dbReference type="ARBA" id="ARBA00004651"/>
    </source>
</evidence>
<feature type="transmembrane region" description="Helical" evidence="7">
    <location>
        <begin position="273"/>
        <end position="295"/>
    </location>
</feature>
<dbReference type="GeneID" id="93276328"/>
<dbReference type="AlphaFoldDB" id="A0A1I0DB77"/>
<evidence type="ECO:0000259" key="8">
    <source>
        <dbReference type="PROSITE" id="PS50928"/>
    </source>
</evidence>
<reference evidence="10" key="1">
    <citation type="submission" date="2016-10" db="EMBL/GenBank/DDBJ databases">
        <authorList>
            <person name="Varghese N."/>
            <person name="Submissions S."/>
        </authorList>
    </citation>
    <scope>NUCLEOTIDE SEQUENCE [LARGE SCALE GENOMIC DNA]</scope>
    <source>
        <strain evidence="10">NLAE-zl-G277</strain>
    </source>
</reference>
<dbReference type="GO" id="GO:0055085">
    <property type="term" value="P:transmembrane transport"/>
    <property type="evidence" value="ECO:0007669"/>
    <property type="project" value="InterPro"/>
</dbReference>
<feature type="transmembrane region" description="Helical" evidence="7">
    <location>
        <begin position="118"/>
        <end position="136"/>
    </location>
</feature>
<comment type="similarity">
    <text evidence="7">Belongs to the binding-protein-dependent transport system permease family.</text>
</comment>
<evidence type="ECO:0000256" key="2">
    <source>
        <dbReference type="ARBA" id="ARBA00022448"/>
    </source>
</evidence>
<organism evidence="9 10">
    <name type="scientific">Enterocloster lavalensis</name>
    <dbReference type="NCBI Taxonomy" id="460384"/>
    <lineage>
        <taxon>Bacteria</taxon>
        <taxon>Bacillati</taxon>
        <taxon>Bacillota</taxon>
        <taxon>Clostridia</taxon>
        <taxon>Lachnospirales</taxon>
        <taxon>Lachnospiraceae</taxon>
        <taxon>Enterocloster</taxon>
    </lineage>
</organism>
<keyword evidence="4 7" id="KW-0812">Transmembrane</keyword>